<gene>
    <name evidence="9" type="ORF">GCM10009118_03390</name>
</gene>
<evidence type="ECO:0000256" key="6">
    <source>
        <dbReference type="ARBA" id="ARBA00023049"/>
    </source>
</evidence>
<evidence type="ECO:0000259" key="8">
    <source>
        <dbReference type="Pfam" id="PF01432"/>
    </source>
</evidence>
<feature type="domain" description="Peptidase M3A/M3B catalytic" evidence="8">
    <location>
        <begin position="259"/>
        <end position="707"/>
    </location>
</feature>
<comment type="similarity">
    <text evidence="1 7">Belongs to the peptidase M3 family.</text>
</comment>
<evidence type="ECO:0000256" key="7">
    <source>
        <dbReference type="RuleBase" id="RU003435"/>
    </source>
</evidence>
<dbReference type="InterPro" id="IPR024079">
    <property type="entry name" value="MetalloPept_cat_dom_sf"/>
</dbReference>
<comment type="cofactor">
    <cofactor evidence="7">
        <name>Zn(2+)</name>
        <dbReference type="ChEBI" id="CHEBI:29105"/>
    </cofactor>
    <text evidence="7">Binds 1 zinc ion.</text>
</comment>
<keyword evidence="6 7" id="KW-0482">Metalloprotease</keyword>
<dbReference type="PANTHER" id="PTHR43660">
    <property type="entry name" value="DIPEPTIDYL CARBOXYPEPTIDASE"/>
    <property type="match status" value="1"/>
</dbReference>
<dbReference type="InterPro" id="IPR034005">
    <property type="entry name" value="M3A_DCP"/>
</dbReference>
<evidence type="ECO:0000313" key="10">
    <source>
        <dbReference type="Proteomes" id="UP001501126"/>
    </source>
</evidence>
<dbReference type="Gene3D" id="1.10.1370.10">
    <property type="entry name" value="Neurolysin, domain 3"/>
    <property type="match status" value="1"/>
</dbReference>
<evidence type="ECO:0000256" key="4">
    <source>
        <dbReference type="ARBA" id="ARBA00022801"/>
    </source>
</evidence>
<keyword evidence="4 7" id="KW-0378">Hydrolase</keyword>
<dbReference type="EMBL" id="BAAAFH010000003">
    <property type="protein sequence ID" value="GAA0873931.1"/>
    <property type="molecule type" value="Genomic_DNA"/>
</dbReference>
<keyword evidence="2 7" id="KW-0645">Protease</keyword>
<keyword evidence="3 7" id="KW-0479">Metal-binding</keyword>
<evidence type="ECO:0000256" key="2">
    <source>
        <dbReference type="ARBA" id="ARBA00022670"/>
    </source>
</evidence>
<protein>
    <submittedName>
        <fullName evidence="9">M3 family metallopeptidase</fullName>
    </submittedName>
</protein>
<dbReference type="Pfam" id="PF01432">
    <property type="entry name" value="Peptidase_M3"/>
    <property type="match status" value="1"/>
</dbReference>
<dbReference type="CDD" id="cd06456">
    <property type="entry name" value="M3A_DCP"/>
    <property type="match status" value="1"/>
</dbReference>
<keyword evidence="5 7" id="KW-0862">Zinc</keyword>
<sequence length="709" mass="80883">MKRILSVSVIAVGLLSACGTEENDHKTTPKEKMNPFFVEKYDTPFEVPPFDLISEAHYLPAFREGIKRQKDEIQTIINNEEAPTFENTLLALENSGELLSRVSSVFYNISSANTNDEIQAIAEEISPELSAHRDDIALNEKLFARIQTLWENKATLNLNSQQTKVLENQYKSFVRGGANLPEDKKGRLREINEKISLLTLKFGQNQLAETNDFQLVIDQKSDLSGLSDDLIETAAREAGAAGMEGKWLFTLHNPSVMPFLQYADNRNLRKQIWEAYQMRGNNNNENDNKEVLRELVELRAEKALLLGYENHAAYKLEESMAGTPDEVYALLNRLWEPALEKAKKEAKDLQAKISEGGESFKLEPYDWRYYTEKIRKERYEINEEEIREYFSLDNVRDGIFDLCDRLYGLQFVKLDNVPVYHSEVVAYEVKEKNGQHVGVLYMDFHPRTSKRGGAWMTSYRSQSVENGQRKAPVISIVCNFTKPTANKPSLLTFDEVETFFHEFGHALHGLLSDVQYKSLAGTNVYTDFVELPSQVMENWAGDPEFMKEYAKHYKTGEVIPDALIEKLQRSGTFDQGFATTEYLAASLLDMHYHTTNGKLEGDINTIEREAMNKIGLIGEIIPRYRSTYFSHIFAGGYSAGYYSYIWSGVLDTDAYQAFKETSLFDQATAKAFRENILEKGGSEDPMELYVKFRGAKPGIEPLLKKRGLN</sequence>
<dbReference type="Gene3D" id="1.10.1370.40">
    <property type="match status" value="1"/>
</dbReference>
<dbReference type="SUPFAM" id="SSF55486">
    <property type="entry name" value="Metalloproteases ('zincins'), catalytic domain"/>
    <property type="match status" value="1"/>
</dbReference>
<dbReference type="InterPro" id="IPR045090">
    <property type="entry name" value="Pept_M3A_M3B"/>
</dbReference>
<reference evidence="10" key="1">
    <citation type="journal article" date="2019" name="Int. J. Syst. Evol. Microbiol.">
        <title>The Global Catalogue of Microorganisms (GCM) 10K type strain sequencing project: providing services to taxonomists for standard genome sequencing and annotation.</title>
        <authorList>
            <consortium name="The Broad Institute Genomics Platform"/>
            <consortium name="The Broad Institute Genome Sequencing Center for Infectious Disease"/>
            <person name="Wu L."/>
            <person name="Ma J."/>
        </authorList>
    </citation>
    <scope>NUCLEOTIDE SEQUENCE [LARGE SCALE GENOMIC DNA]</scope>
    <source>
        <strain evidence="10">JCM 16083</strain>
    </source>
</reference>
<dbReference type="InterPro" id="IPR024077">
    <property type="entry name" value="Neurolysin/TOP_dom2"/>
</dbReference>
<name>A0ABP3XX13_9FLAO</name>
<evidence type="ECO:0000256" key="5">
    <source>
        <dbReference type="ARBA" id="ARBA00022833"/>
    </source>
</evidence>
<comment type="caution">
    <text evidence="9">The sequence shown here is derived from an EMBL/GenBank/DDBJ whole genome shotgun (WGS) entry which is preliminary data.</text>
</comment>
<organism evidence="9 10">
    <name type="scientific">Wandonia haliotis</name>
    <dbReference type="NCBI Taxonomy" id="574963"/>
    <lineage>
        <taxon>Bacteria</taxon>
        <taxon>Pseudomonadati</taxon>
        <taxon>Bacteroidota</taxon>
        <taxon>Flavobacteriia</taxon>
        <taxon>Flavobacteriales</taxon>
        <taxon>Crocinitomicaceae</taxon>
        <taxon>Wandonia</taxon>
    </lineage>
</organism>
<evidence type="ECO:0000313" key="9">
    <source>
        <dbReference type="EMBL" id="GAA0873931.1"/>
    </source>
</evidence>
<dbReference type="PROSITE" id="PS51257">
    <property type="entry name" value="PROKAR_LIPOPROTEIN"/>
    <property type="match status" value="1"/>
</dbReference>
<dbReference type="Proteomes" id="UP001501126">
    <property type="component" value="Unassembled WGS sequence"/>
</dbReference>
<keyword evidence="10" id="KW-1185">Reference proteome</keyword>
<dbReference type="PANTHER" id="PTHR43660:SF1">
    <property type="entry name" value="DIPEPTIDYL CARBOXYPEPTIDASE"/>
    <property type="match status" value="1"/>
</dbReference>
<proteinExistence type="inferred from homology"/>
<dbReference type="InterPro" id="IPR001567">
    <property type="entry name" value="Pept_M3A_M3B_dom"/>
</dbReference>
<dbReference type="Gene3D" id="3.40.390.10">
    <property type="entry name" value="Collagenase (Catalytic Domain)"/>
    <property type="match status" value="1"/>
</dbReference>
<evidence type="ECO:0000256" key="1">
    <source>
        <dbReference type="ARBA" id="ARBA00006040"/>
    </source>
</evidence>
<dbReference type="RefSeq" id="WP_343784466.1">
    <property type="nucleotide sequence ID" value="NZ_BAAAFH010000003.1"/>
</dbReference>
<evidence type="ECO:0000256" key="3">
    <source>
        <dbReference type="ARBA" id="ARBA00022723"/>
    </source>
</evidence>
<accession>A0ABP3XX13</accession>